<comment type="caution">
    <text evidence="2">The sequence shown here is derived from an EMBL/GenBank/DDBJ whole genome shotgun (WGS) entry which is preliminary data.</text>
</comment>
<keyword evidence="1" id="KW-1133">Transmembrane helix</keyword>
<evidence type="ECO:0000313" key="3">
    <source>
        <dbReference type="Proteomes" id="UP000242015"/>
    </source>
</evidence>
<evidence type="ECO:0000256" key="1">
    <source>
        <dbReference type="SAM" id="Phobius"/>
    </source>
</evidence>
<gene>
    <name evidence="2" type="ORF">B9Q04_09635</name>
</gene>
<feature type="non-terminal residue" evidence="2">
    <location>
        <position position="78"/>
    </location>
</feature>
<accession>A0A2R6C9X8</accession>
<keyword evidence="1" id="KW-0472">Membrane</keyword>
<keyword evidence="1" id="KW-0812">Transmembrane</keyword>
<dbReference type="AlphaFoldDB" id="A0A2R6C9X8"/>
<feature type="transmembrane region" description="Helical" evidence="1">
    <location>
        <begin position="21"/>
        <end position="41"/>
    </location>
</feature>
<proteinExistence type="predicted"/>
<dbReference type="PROSITE" id="PS51318">
    <property type="entry name" value="TAT"/>
    <property type="match status" value="1"/>
</dbReference>
<organism evidence="2 3">
    <name type="scientific">Candidatus Marsarchaeota G2 archaeon BE_D</name>
    <dbReference type="NCBI Taxonomy" id="1978158"/>
    <lineage>
        <taxon>Archaea</taxon>
        <taxon>Candidatus Marsarchaeota</taxon>
        <taxon>Candidatus Marsarchaeota group 2</taxon>
    </lineage>
</organism>
<evidence type="ECO:0008006" key="4">
    <source>
        <dbReference type="Google" id="ProtNLM"/>
    </source>
</evidence>
<dbReference type="EMBL" id="NEXF01000206">
    <property type="protein sequence ID" value="PSO07674.1"/>
    <property type="molecule type" value="Genomic_DNA"/>
</dbReference>
<dbReference type="Proteomes" id="UP000242015">
    <property type="component" value="Unassembled WGS sequence"/>
</dbReference>
<reference evidence="2 3" key="1">
    <citation type="submission" date="2017-04" db="EMBL/GenBank/DDBJ databases">
        <title>Novel microbial lineages endemic to geothermal iron-oxide mats fill important gaps in the evolutionary history of Archaea.</title>
        <authorList>
            <person name="Jay Z.J."/>
            <person name="Beam J.P."/>
            <person name="Dlakic M."/>
            <person name="Rusch D.B."/>
            <person name="Kozubal M.A."/>
            <person name="Inskeep W.P."/>
        </authorList>
    </citation>
    <scope>NUCLEOTIDE SEQUENCE [LARGE SCALE GENOMIC DNA]</scope>
    <source>
        <strain evidence="2">BE_D</strain>
    </source>
</reference>
<dbReference type="InterPro" id="IPR006311">
    <property type="entry name" value="TAT_signal"/>
</dbReference>
<protein>
    <recommendedName>
        <fullName evidence="4">Ubiquitinol-cytochrome C reductase Fe-S subunit TAT signal domain-containing protein</fullName>
    </recommendedName>
</protein>
<name>A0A2R6C9X8_9ARCH</name>
<evidence type="ECO:0000313" key="2">
    <source>
        <dbReference type="EMBL" id="PSO07674.1"/>
    </source>
</evidence>
<sequence>MSDQNTHTPQVDESKRNFLKALVLLGGAALVGGGIPVVKYLNPPPVGLTAFPTLLLVDSSGNPSRLQRYRSTHLRPSS</sequence>